<dbReference type="Gramene" id="OMO59357">
    <property type="protein sequence ID" value="OMO59357"/>
    <property type="gene ID" value="CCACVL1_24894"/>
</dbReference>
<comment type="caution">
    <text evidence="1">The sequence shown here is derived from an EMBL/GenBank/DDBJ whole genome shotgun (WGS) entry which is preliminary data.</text>
</comment>
<protein>
    <recommendedName>
        <fullName evidence="3">F-box protein</fullName>
    </recommendedName>
</protein>
<dbReference type="PANTHER" id="PTHR31790">
    <property type="entry name" value="OS02G0783600 PROTEIN"/>
    <property type="match status" value="1"/>
</dbReference>
<evidence type="ECO:0000313" key="2">
    <source>
        <dbReference type="Proteomes" id="UP000188268"/>
    </source>
</evidence>
<evidence type="ECO:0000313" key="1">
    <source>
        <dbReference type="EMBL" id="OMO59357.1"/>
    </source>
</evidence>
<organism evidence="1 2">
    <name type="scientific">Corchorus capsularis</name>
    <name type="common">Jute</name>
    <dbReference type="NCBI Taxonomy" id="210143"/>
    <lineage>
        <taxon>Eukaryota</taxon>
        <taxon>Viridiplantae</taxon>
        <taxon>Streptophyta</taxon>
        <taxon>Embryophyta</taxon>
        <taxon>Tracheophyta</taxon>
        <taxon>Spermatophyta</taxon>
        <taxon>Magnoliopsida</taxon>
        <taxon>eudicotyledons</taxon>
        <taxon>Gunneridae</taxon>
        <taxon>Pentapetalae</taxon>
        <taxon>rosids</taxon>
        <taxon>malvids</taxon>
        <taxon>Malvales</taxon>
        <taxon>Malvaceae</taxon>
        <taxon>Grewioideae</taxon>
        <taxon>Apeibeae</taxon>
        <taxon>Corchorus</taxon>
    </lineage>
</organism>
<gene>
    <name evidence="1" type="ORF">CCACVL1_24894</name>
</gene>
<dbReference type="OMA" id="GANINNM"/>
<reference evidence="1 2" key="1">
    <citation type="submission" date="2013-09" db="EMBL/GenBank/DDBJ databases">
        <title>Corchorus capsularis genome sequencing.</title>
        <authorList>
            <person name="Alam M."/>
            <person name="Haque M.S."/>
            <person name="Islam M.S."/>
            <person name="Emdad E.M."/>
            <person name="Islam M.M."/>
            <person name="Ahmed B."/>
            <person name="Halim A."/>
            <person name="Hossen Q.M.M."/>
            <person name="Hossain M.Z."/>
            <person name="Ahmed R."/>
            <person name="Khan M.M."/>
            <person name="Islam R."/>
            <person name="Rashid M.M."/>
            <person name="Khan S.A."/>
            <person name="Rahman M.S."/>
            <person name="Alam M."/>
        </authorList>
    </citation>
    <scope>NUCLEOTIDE SEQUENCE [LARGE SCALE GENOMIC DNA]</scope>
    <source>
        <strain evidence="2">cv. CVL-1</strain>
        <tissue evidence="1">Whole seedling</tissue>
    </source>
</reference>
<name>A0A1R3GMU3_COCAP</name>
<dbReference type="InterPro" id="IPR052361">
    <property type="entry name" value="F-box_domain"/>
</dbReference>
<dbReference type="EMBL" id="AWWV01013983">
    <property type="protein sequence ID" value="OMO59357.1"/>
    <property type="molecule type" value="Genomic_DNA"/>
</dbReference>
<proteinExistence type="predicted"/>
<dbReference type="Proteomes" id="UP000188268">
    <property type="component" value="Unassembled WGS sequence"/>
</dbReference>
<dbReference type="AlphaFoldDB" id="A0A1R3GMU3"/>
<sequence>MALRSTMGLPKAETIMFHSPLQQSKTKSDDMHRLIVSSGKTFRFFKCGTNKEIEWTKLEYPLKSPKQDIAGCCNGLLLLVERGPGEECLILWNPSTRESQKIPFPSFLSNHVVLGDFGFGYDQSTDDLKVIILEYNDFVHII</sequence>
<dbReference type="PANTHER" id="PTHR31790:SF609">
    <property type="entry name" value="F-BOX PROTEIN CPR30-LIKE"/>
    <property type="match status" value="1"/>
</dbReference>
<dbReference type="OrthoDB" id="1655013at2759"/>
<keyword evidence="2" id="KW-1185">Reference proteome</keyword>
<evidence type="ECO:0008006" key="3">
    <source>
        <dbReference type="Google" id="ProtNLM"/>
    </source>
</evidence>
<accession>A0A1R3GMU3</accession>